<dbReference type="InterPro" id="IPR016152">
    <property type="entry name" value="PTrfase/Anion_transptr"/>
</dbReference>
<evidence type="ECO:0000259" key="1">
    <source>
        <dbReference type="Pfam" id="PF07565"/>
    </source>
</evidence>
<dbReference type="PANTHER" id="PTHR11453">
    <property type="entry name" value="ANION EXCHANGE PROTEIN"/>
    <property type="match status" value="1"/>
</dbReference>
<dbReference type="SUPFAM" id="SSF55804">
    <property type="entry name" value="Phoshotransferase/anion transport protein"/>
    <property type="match status" value="1"/>
</dbReference>
<dbReference type="GO" id="GO:0015701">
    <property type="term" value="P:bicarbonate transport"/>
    <property type="evidence" value="ECO:0007669"/>
    <property type="project" value="TreeGrafter"/>
</dbReference>
<keyword evidence="4" id="KW-1185">Reference proteome</keyword>
<evidence type="ECO:0000313" key="4">
    <source>
        <dbReference type="Proteomes" id="UP000014760"/>
    </source>
</evidence>
<protein>
    <recommendedName>
        <fullName evidence="1">Band 3 cytoplasmic domain-containing protein</fullName>
    </recommendedName>
</protein>
<dbReference type="OrthoDB" id="1735926at2759"/>
<reference evidence="2 4" key="2">
    <citation type="journal article" date="2013" name="Nature">
        <title>Insights into bilaterian evolution from three spiralian genomes.</title>
        <authorList>
            <person name="Simakov O."/>
            <person name="Marletaz F."/>
            <person name="Cho S.J."/>
            <person name="Edsinger-Gonzales E."/>
            <person name="Havlak P."/>
            <person name="Hellsten U."/>
            <person name="Kuo D.H."/>
            <person name="Larsson T."/>
            <person name="Lv J."/>
            <person name="Arendt D."/>
            <person name="Savage R."/>
            <person name="Osoegawa K."/>
            <person name="de Jong P."/>
            <person name="Grimwood J."/>
            <person name="Chapman J.A."/>
            <person name="Shapiro H."/>
            <person name="Aerts A."/>
            <person name="Otillar R.P."/>
            <person name="Terry A.Y."/>
            <person name="Boore J.L."/>
            <person name="Grigoriev I.V."/>
            <person name="Lindberg D.R."/>
            <person name="Seaver E.C."/>
            <person name="Weisblat D.A."/>
            <person name="Putnam N.H."/>
            <person name="Rokhsar D.S."/>
        </authorList>
    </citation>
    <scope>NUCLEOTIDE SEQUENCE</scope>
    <source>
        <strain evidence="2 4">I ESC-2004</strain>
    </source>
</reference>
<evidence type="ECO:0000313" key="3">
    <source>
        <dbReference type="EnsemblMetazoa" id="CapteP103970"/>
    </source>
</evidence>
<accession>R7UM46</accession>
<dbReference type="HOGENOM" id="CLU_124094_1_0_1"/>
<dbReference type="GO" id="GO:0008509">
    <property type="term" value="F:monoatomic anion transmembrane transporter activity"/>
    <property type="evidence" value="ECO:0007669"/>
    <property type="project" value="InterPro"/>
</dbReference>
<dbReference type="AlphaFoldDB" id="R7UM46"/>
<dbReference type="Pfam" id="PF07565">
    <property type="entry name" value="Band_3_cyto"/>
    <property type="match status" value="1"/>
</dbReference>
<proteinExistence type="predicted"/>
<dbReference type="InterPro" id="IPR003020">
    <property type="entry name" value="HCO3_transpt_euk"/>
</dbReference>
<gene>
    <name evidence="2" type="ORF">CAPTEDRAFT_103970</name>
</gene>
<dbReference type="PANTHER" id="PTHR11453:SF47">
    <property type="entry name" value="ANION EXCHANGE PROTEIN"/>
    <property type="match status" value="1"/>
</dbReference>
<dbReference type="GO" id="GO:0005886">
    <property type="term" value="C:plasma membrane"/>
    <property type="evidence" value="ECO:0007669"/>
    <property type="project" value="TreeGrafter"/>
</dbReference>
<evidence type="ECO:0000313" key="2">
    <source>
        <dbReference type="EMBL" id="ELU04347.1"/>
    </source>
</evidence>
<dbReference type="GO" id="GO:0005452">
    <property type="term" value="F:solute:inorganic anion antiporter activity"/>
    <property type="evidence" value="ECO:0007669"/>
    <property type="project" value="InterPro"/>
</dbReference>
<dbReference type="EMBL" id="AMQN01008195">
    <property type="status" value="NOT_ANNOTATED_CDS"/>
    <property type="molecule type" value="Genomic_DNA"/>
</dbReference>
<reference evidence="4" key="1">
    <citation type="submission" date="2012-12" db="EMBL/GenBank/DDBJ databases">
        <authorList>
            <person name="Hellsten U."/>
            <person name="Grimwood J."/>
            <person name="Chapman J.A."/>
            <person name="Shapiro H."/>
            <person name="Aerts A."/>
            <person name="Otillar R.P."/>
            <person name="Terry A.Y."/>
            <person name="Boore J.L."/>
            <person name="Simakov O."/>
            <person name="Marletaz F."/>
            <person name="Cho S.-J."/>
            <person name="Edsinger-Gonzales E."/>
            <person name="Havlak P."/>
            <person name="Kuo D.-H."/>
            <person name="Larsson T."/>
            <person name="Lv J."/>
            <person name="Arendt D."/>
            <person name="Savage R."/>
            <person name="Osoegawa K."/>
            <person name="de Jong P."/>
            <person name="Lindberg D.R."/>
            <person name="Seaver E.C."/>
            <person name="Weisblat D.A."/>
            <person name="Putnam N.H."/>
            <person name="Grigoriev I.V."/>
            <person name="Rokhsar D.S."/>
        </authorList>
    </citation>
    <scope>NUCLEOTIDE SEQUENCE</scope>
    <source>
        <strain evidence="4">I ESC-2004</strain>
    </source>
</reference>
<organism evidence="2">
    <name type="scientific">Capitella teleta</name>
    <name type="common">Polychaete worm</name>
    <dbReference type="NCBI Taxonomy" id="283909"/>
    <lineage>
        <taxon>Eukaryota</taxon>
        <taxon>Metazoa</taxon>
        <taxon>Spiralia</taxon>
        <taxon>Lophotrochozoa</taxon>
        <taxon>Annelida</taxon>
        <taxon>Polychaeta</taxon>
        <taxon>Sedentaria</taxon>
        <taxon>Scolecida</taxon>
        <taxon>Capitellidae</taxon>
        <taxon>Capitella</taxon>
    </lineage>
</organism>
<dbReference type="Proteomes" id="UP000014760">
    <property type="component" value="Unassembled WGS sequence"/>
</dbReference>
<reference evidence="3" key="3">
    <citation type="submission" date="2015-06" db="UniProtKB">
        <authorList>
            <consortium name="EnsemblMetazoa"/>
        </authorList>
    </citation>
    <scope>IDENTIFICATION</scope>
</reference>
<dbReference type="Gene3D" id="3.40.930.10">
    <property type="entry name" value="Mannitol-specific EII, Chain A"/>
    <property type="match status" value="1"/>
</dbReference>
<feature type="domain" description="Band 3 cytoplasmic" evidence="1">
    <location>
        <begin position="6"/>
        <end position="112"/>
    </location>
</feature>
<dbReference type="InterPro" id="IPR013769">
    <property type="entry name" value="Band3_cytoplasmic_dom"/>
</dbReference>
<dbReference type="STRING" id="283909.R7UM46"/>
<sequence>MHCHQQMFVELDELTYCEDGHLRWVEKCRWIKYEEDVEEGAEKWGKPHVASLSFRSLVDLRKCLKRGAVLLDLPDEDAADIGRAIVDQLVNIDQLEPEDKKAVLQCLLLKRRLAW</sequence>
<dbReference type="EMBL" id="KB302404">
    <property type="protein sequence ID" value="ELU04347.1"/>
    <property type="molecule type" value="Genomic_DNA"/>
</dbReference>
<name>R7UM46_CAPTE</name>
<dbReference type="GO" id="GO:0050801">
    <property type="term" value="P:monoatomic ion homeostasis"/>
    <property type="evidence" value="ECO:0007669"/>
    <property type="project" value="TreeGrafter"/>
</dbReference>
<dbReference type="EnsemblMetazoa" id="CapteT103970">
    <property type="protein sequence ID" value="CapteP103970"/>
    <property type="gene ID" value="CapteG103970"/>
</dbReference>